<organism evidence="1 2">
    <name type="scientific">Streptomyces kaniharaensis</name>
    <dbReference type="NCBI Taxonomy" id="212423"/>
    <lineage>
        <taxon>Bacteria</taxon>
        <taxon>Bacillati</taxon>
        <taxon>Actinomycetota</taxon>
        <taxon>Actinomycetes</taxon>
        <taxon>Kitasatosporales</taxon>
        <taxon>Streptomycetaceae</taxon>
        <taxon>Streptomyces</taxon>
    </lineage>
</organism>
<comment type="caution">
    <text evidence="1">The sequence shown here is derived from an EMBL/GenBank/DDBJ whole genome shotgun (WGS) entry which is preliminary data.</text>
</comment>
<proteinExistence type="predicted"/>
<sequence>MLERTRSKKMTEITFMLPAGHPAGETSVVGDFNNWEPGAHPLVARGDGARTVTIAMPPGEKVAFRYLAHDGWWFDEETADSHDGRNSVLHT</sequence>
<evidence type="ECO:0008006" key="3">
    <source>
        <dbReference type="Google" id="ProtNLM"/>
    </source>
</evidence>
<dbReference type="GO" id="GO:0005975">
    <property type="term" value="P:carbohydrate metabolic process"/>
    <property type="evidence" value="ECO:0007669"/>
    <property type="project" value="UniProtKB-ARBA"/>
</dbReference>
<dbReference type="Gene3D" id="2.60.40.10">
    <property type="entry name" value="Immunoglobulins"/>
    <property type="match status" value="1"/>
</dbReference>
<reference evidence="1 2" key="1">
    <citation type="submission" date="2019-09" db="EMBL/GenBank/DDBJ databases">
        <title>Genome Sequences of Streptomyces kaniharaensis ATCC 21070.</title>
        <authorList>
            <person name="Zhu W."/>
            <person name="De Crecy-Lagard V."/>
            <person name="Richards N.G."/>
        </authorList>
    </citation>
    <scope>NUCLEOTIDE SEQUENCE [LARGE SCALE GENOMIC DNA]</scope>
    <source>
        <strain evidence="1 2">SF-557</strain>
    </source>
</reference>
<dbReference type="AlphaFoldDB" id="A0A6N7L480"/>
<evidence type="ECO:0000313" key="2">
    <source>
        <dbReference type="Proteomes" id="UP000450000"/>
    </source>
</evidence>
<accession>A0A6N7L480</accession>
<dbReference type="SUPFAM" id="SSF81296">
    <property type="entry name" value="E set domains"/>
    <property type="match status" value="1"/>
</dbReference>
<dbReference type="Proteomes" id="UP000450000">
    <property type="component" value="Unassembled WGS sequence"/>
</dbReference>
<gene>
    <name evidence="1" type="ORF">F7Q99_32075</name>
</gene>
<dbReference type="InterPro" id="IPR014756">
    <property type="entry name" value="Ig_E-set"/>
</dbReference>
<protein>
    <recommendedName>
        <fullName evidence="3">Isoamylase</fullName>
    </recommendedName>
</protein>
<dbReference type="OrthoDB" id="9811945at2"/>
<name>A0A6N7L480_9ACTN</name>
<dbReference type="EMBL" id="WBOF01000003">
    <property type="protein sequence ID" value="MQS16703.1"/>
    <property type="molecule type" value="Genomic_DNA"/>
</dbReference>
<dbReference type="InterPro" id="IPR013783">
    <property type="entry name" value="Ig-like_fold"/>
</dbReference>
<dbReference type="CDD" id="cd07184">
    <property type="entry name" value="E_set_Isoamylase_like_N"/>
    <property type="match status" value="1"/>
</dbReference>
<evidence type="ECO:0000313" key="1">
    <source>
        <dbReference type="EMBL" id="MQS16703.1"/>
    </source>
</evidence>
<keyword evidence="2" id="KW-1185">Reference proteome</keyword>
<dbReference type="RefSeq" id="WP_153468124.1">
    <property type="nucleotide sequence ID" value="NZ_WBOF01000003.1"/>
</dbReference>